<dbReference type="EMBL" id="KB932208">
    <property type="protein sequence ID" value="KCV68762.1"/>
    <property type="molecule type" value="Genomic_DNA"/>
</dbReference>
<dbReference type="InterPro" id="IPR001781">
    <property type="entry name" value="Znf_LIM"/>
</dbReference>
<dbReference type="SMART" id="SM00132">
    <property type="entry name" value="LIM"/>
    <property type="match status" value="1"/>
</dbReference>
<dbReference type="AlphaFoldDB" id="A0A058Z5E9"/>
<accession>A0A058Z5E9</accession>
<dbReference type="PROSITE" id="PS50023">
    <property type="entry name" value="LIM_DOMAIN_2"/>
    <property type="match status" value="1"/>
</dbReference>
<keyword evidence="6" id="KW-1185">Reference proteome</keyword>
<proteinExistence type="predicted"/>
<dbReference type="GO" id="GO:0046872">
    <property type="term" value="F:metal ion binding"/>
    <property type="evidence" value="ECO:0007669"/>
    <property type="project" value="UniProtKB-KW"/>
</dbReference>
<reference evidence="5" key="1">
    <citation type="submission" date="2013-04" db="EMBL/GenBank/DDBJ databases">
        <title>The Genome Sequence of Fonticula alba ATCC 38817.</title>
        <authorList>
            <consortium name="The Broad Institute Genomics Platform"/>
            <person name="Russ C."/>
            <person name="Cuomo C."/>
            <person name="Burger G."/>
            <person name="Gray M.W."/>
            <person name="Holland P.W.H."/>
            <person name="King N."/>
            <person name="Lang F.B.F."/>
            <person name="Roger A.J."/>
            <person name="Ruiz-Trillo I."/>
            <person name="Brown M."/>
            <person name="Walker B."/>
            <person name="Young S."/>
            <person name="Zeng Q."/>
            <person name="Gargeya S."/>
            <person name="Fitzgerald M."/>
            <person name="Haas B."/>
            <person name="Abouelleil A."/>
            <person name="Allen A.W."/>
            <person name="Alvarado L."/>
            <person name="Arachchi H.M."/>
            <person name="Berlin A.M."/>
            <person name="Chapman S.B."/>
            <person name="Gainer-Dewar J."/>
            <person name="Goldberg J."/>
            <person name="Griggs A."/>
            <person name="Gujja S."/>
            <person name="Hansen M."/>
            <person name="Howarth C."/>
            <person name="Imamovic A."/>
            <person name="Ireland A."/>
            <person name="Larimer J."/>
            <person name="McCowan C."/>
            <person name="Murphy C."/>
            <person name="Pearson M."/>
            <person name="Poon T.W."/>
            <person name="Priest M."/>
            <person name="Roberts A."/>
            <person name="Saif S."/>
            <person name="Shea T."/>
            <person name="Sisk P."/>
            <person name="Sykes S."/>
            <person name="Wortman J."/>
            <person name="Nusbaum C."/>
            <person name="Birren B."/>
        </authorList>
    </citation>
    <scope>NUCLEOTIDE SEQUENCE [LARGE SCALE GENOMIC DNA]</scope>
    <source>
        <strain evidence="5">ATCC 38817</strain>
    </source>
</reference>
<keyword evidence="3" id="KW-0440">LIM domain</keyword>
<dbReference type="Gene3D" id="2.10.110.10">
    <property type="entry name" value="Cysteine Rich Protein"/>
    <property type="match status" value="1"/>
</dbReference>
<feature type="domain" description="LIM zinc-binding" evidence="4">
    <location>
        <begin position="2"/>
        <end position="65"/>
    </location>
</feature>
<evidence type="ECO:0000256" key="3">
    <source>
        <dbReference type="PROSITE-ProRule" id="PRU00125"/>
    </source>
</evidence>
<dbReference type="RefSeq" id="XP_009497194.1">
    <property type="nucleotide sequence ID" value="XM_009498919.1"/>
</dbReference>
<evidence type="ECO:0000313" key="5">
    <source>
        <dbReference type="EMBL" id="KCV68762.1"/>
    </source>
</evidence>
<dbReference type="Proteomes" id="UP000030693">
    <property type="component" value="Unassembled WGS sequence"/>
</dbReference>
<protein>
    <recommendedName>
        <fullName evidence="4">LIM zinc-binding domain-containing protein</fullName>
    </recommendedName>
</protein>
<name>A0A058Z5E9_FONAL</name>
<evidence type="ECO:0000259" key="4">
    <source>
        <dbReference type="PROSITE" id="PS50023"/>
    </source>
</evidence>
<dbReference type="Pfam" id="PF00412">
    <property type="entry name" value="LIM"/>
    <property type="match status" value="1"/>
</dbReference>
<keyword evidence="2 3" id="KW-0862">Zinc</keyword>
<sequence length="91" mass="9681">MPACLACKGDLEEAGAYVTTQLGPLHAECFTCMACGVNLSDGRGFLAYQGDFACSMPCRAKAARDPSLIRQYGSSWRSGAGWTKRDAPAQN</sequence>
<gene>
    <name evidence="5" type="ORF">H696_05046</name>
</gene>
<keyword evidence="1 3" id="KW-0479">Metal-binding</keyword>
<dbReference type="GeneID" id="20529771"/>
<evidence type="ECO:0000256" key="1">
    <source>
        <dbReference type="ARBA" id="ARBA00022723"/>
    </source>
</evidence>
<evidence type="ECO:0000313" key="6">
    <source>
        <dbReference type="Proteomes" id="UP000030693"/>
    </source>
</evidence>
<evidence type="ECO:0000256" key="2">
    <source>
        <dbReference type="ARBA" id="ARBA00022833"/>
    </source>
</evidence>
<organism evidence="5">
    <name type="scientific">Fonticula alba</name>
    <name type="common">Slime mold</name>
    <dbReference type="NCBI Taxonomy" id="691883"/>
    <lineage>
        <taxon>Eukaryota</taxon>
        <taxon>Rotosphaerida</taxon>
        <taxon>Fonticulaceae</taxon>
        <taxon>Fonticula</taxon>
    </lineage>
</organism>